<gene>
    <name evidence="2" type="ORF">EDD72_101210</name>
</gene>
<dbReference type="Gene3D" id="1.20.120.520">
    <property type="entry name" value="nmb1532 protein domain like"/>
    <property type="match status" value="1"/>
</dbReference>
<evidence type="ECO:0000313" key="2">
    <source>
        <dbReference type="EMBL" id="TCS84541.1"/>
    </source>
</evidence>
<organism evidence="2 3">
    <name type="scientific">Tepidibacillus fermentans</name>
    <dbReference type="NCBI Taxonomy" id="1281767"/>
    <lineage>
        <taxon>Bacteria</taxon>
        <taxon>Bacillati</taxon>
        <taxon>Bacillota</taxon>
        <taxon>Bacilli</taxon>
        <taxon>Bacillales</taxon>
        <taxon>Bacillaceae</taxon>
        <taxon>Tepidibacillus</taxon>
    </lineage>
</organism>
<accession>A0A4R3KKW0</accession>
<reference evidence="2 3" key="1">
    <citation type="submission" date="2019-03" db="EMBL/GenBank/DDBJ databases">
        <title>Genomic Encyclopedia of Type Strains, Phase IV (KMG-IV): sequencing the most valuable type-strain genomes for metagenomic binning, comparative biology and taxonomic classification.</title>
        <authorList>
            <person name="Goeker M."/>
        </authorList>
    </citation>
    <scope>NUCLEOTIDE SEQUENCE [LARGE SCALE GENOMIC DNA]</scope>
    <source>
        <strain evidence="2 3">DSM 23802</strain>
    </source>
</reference>
<dbReference type="Proteomes" id="UP000295788">
    <property type="component" value="Unassembled WGS sequence"/>
</dbReference>
<proteinExistence type="predicted"/>
<dbReference type="InterPro" id="IPR012312">
    <property type="entry name" value="Hemerythrin-like"/>
</dbReference>
<dbReference type="OrthoDB" id="9785474at2"/>
<dbReference type="RefSeq" id="WP_132766769.1">
    <property type="nucleotide sequence ID" value="NZ_SMAB01000001.1"/>
</dbReference>
<evidence type="ECO:0000259" key="1">
    <source>
        <dbReference type="Pfam" id="PF01814"/>
    </source>
</evidence>
<evidence type="ECO:0000313" key="3">
    <source>
        <dbReference type="Proteomes" id="UP000295788"/>
    </source>
</evidence>
<dbReference type="Pfam" id="PF01814">
    <property type="entry name" value="Hemerythrin"/>
    <property type="match status" value="1"/>
</dbReference>
<feature type="domain" description="Hemerythrin-like" evidence="1">
    <location>
        <begin position="30"/>
        <end position="144"/>
    </location>
</feature>
<dbReference type="AlphaFoldDB" id="A0A4R3KKW0"/>
<dbReference type="EMBL" id="SMAB01000001">
    <property type="protein sequence ID" value="TCS84541.1"/>
    <property type="molecule type" value="Genomic_DNA"/>
</dbReference>
<protein>
    <submittedName>
        <fullName evidence="2">Hemerythrin HHE cation binding domain-containing protein</fullName>
    </submittedName>
</protein>
<comment type="caution">
    <text evidence="2">The sequence shown here is derived from an EMBL/GenBank/DDBJ whole genome shotgun (WGS) entry which is preliminary data.</text>
</comment>
<keyword evidence="3" id="KW-1185">Reference proteome</keyword>
<name>A0A4R3KKW0_9BACI</name>
<sequence>MTKGNIRNHNKDFEFILENIATELHPFIYDHHKTWNLMSQVRKSNVQQIYNKALEVIAHEIQHHFKQEEDLILTRLKRYVNNQVVGPIAKLIDEHRSIEKKYHEVQKSYHQNPESLEFKKQINLLAYIIMKHIEKEDHYFYPLVSLILSQEEKAEISALFHILR</sequence>